<protein>
    <submittedName>
        <fullName evidence="1">Uncharacterized protein</fullName>
    </submittedName>
</protein>
<dbReference type="RefSeq" id="WP_126823968.1">
    <property type="nucleotide sequence ID" value="NZ_JACIDG010000004.1"/>
</dbReference>
<keyword evidence="3" id="KW-1185">Reference proteome</keyword>
<organism evidence="1 4">
    <name type="scientific">Rhizobium fabae</name>
    <dbReference type="NCBI Taxonomy" id="573179"/>
    <lineage>
        <taxon>Bacteria</taxon>
        <taxon>Pseudomonadati</taxon>
        <taxon>Pseudomonadota</taxon>
        <taxon>Alphaproteobacteria</taxon>
        <taxon>Hyphomicrobiales</taxon>
        <taxon>Rhizobiaceae</taxon>
        <taxon>Rhizobium/Agrobacterium group</taxon>
        <taxon>Rhizobium</taxon>
    </lineage>
</organism>
<evidence type="ECO:0000313" key="3">
    <source>
        <dbReference type="Proteomes" id="UP000272004"/>
    </source>
</evidence>
<proteinExistence type="predicted"/>
<comment type="caution">
    <text evidence="1">The sequence shown here is derived from an EMBL/GenBank/DDBJ whole genome shotgun (WGS) entry which is preliminary data.</text>
</comment>
<evidence type="ECO:0000313" key="4">
    <source>
        <dbReference type="Proteomes" id="UP000545490"/>
    </source>
</evidence>
<gene>
    <name evidence="2" type="ORF">EFB14_07145</name>
    <name evidence="1" type="ORF">GGQ65_001872</name>
</gene>
<accession>A0A7W6B2W6</accession>
<dbReference type="Proteomes" id="UP000272004">
    <property type="component" value="Unassembled WGS sequence"/>
</dbReference>
<evidence type="ECO:0000313" key="2">
    <source>
        <dbReference type="EMBL" id="RUM14500.1"/>
    </source>
</evidence>
<dbReference type="EMBL" id="RJJU01000004">
    <property type="protein sequence ID" value="RUM14500.1"/>
    <property type="molecule type" value="Genomic_DNA"/>
</dbReference>
<reference evidence="1 4" key="2">
    <citation type="submission" date="2020-08" db="EMBL/GenBank/DDBJ databases">
        <title>Genomic Encyclopedia of Type Strains, Phase IV (KMG-IV): sequencing the most valuable type-strain genomes for metagenomic binning, comparative biology and taxonomic classification.</title>
        <authorList>
            <person name="Goeker M."/>
        </authorList>
    </citation>
    <scope>NUCLEOTIDE SEQUENCE [LARGE SCALE GENOMIC DNA]</scope>
    <source>
        <strain evidence="1 4">DSM 19331</strain>
    </source>
</reference>
<name>A0A7W6B2W6_9HYPH</name>
<reference evidence="2 3" key="1">
    <citation type="submission" date="2018-11" db="EMBL/GenBank/DDBJ databases">
        <authorList>
            <person name="Huo Y."/>
        </authorList>
    </citation>
    <scope>NUCLEOTIDE SEQUENCE [LARGE SCALE GENOMIC DNA]</scope>
    <source>
        <strain evidence="2 3">CCBAU 33202</strain>
    </source>
</reference>
<evidence type="ECO:0000313" key="1">
    <source>
        <dbReference type="EMBL" id="MBB3914590.1"/>
    </source>
</evidence>
<sequence length="64" mass="7190">MGEHQNEWTRVEAEKGISQVLDAAKELGVQRVSDGDGTFEVRFVSSRRKIRAQDYLARGGPIDE</sequence>
<dbReference type="Proteomes" id="UP000545490">
    <property type="component" value="Unassembled WGS sequence"/>
</dbReference>
<dbReference type="AlphaFoldDB" id="A0A7W6B2W6"/>
<dbReference type="EMBL" id="JACIDG010000004">
    <property type="protein sequence ID" value="MBB3914590.1"/>
    <property type="molecule type" value="Genomic_DNA"/>
</dbReference>